<evidence type="ECO:0000313" key="1">
    <source>
        <dbReference type="EMBL" id="KAG2634262.1"/>
    </source>
</evidence>
<dbReference type="EMBL" id="CM029040">
    <property type="protein sequence ID" value="KAG2634262.1"/>
    <property type="molecule type" value="Genomic_DNA"/>
</dbReference>
<organism evidence="1 2">
    <name type="scientific">Panicum virgatum</name>
    <name type="common">Blackwell switchgrass</name>
    <dbReference type="NCBI Taxonomy" id="38727"/>
    <lineage>
        <taxon>Eukaryota</taxon>
        <taxon>Viridiplantae</taxon>
        <taxon>Streptophyta</taxon>
        <taxon>Embryophyta</taxon>
        <taxon>Tracheophyta</taxon>
        <taxon>Spermatophyta</taxon>
        <taxon>Magnoliopsida</taxon>
        <taxon>Liliopsida</taxon>
        <taxon>Poales</taxon>
        <taxon>Poaceae</taxon>
        <taxon>PACMAD clade</taxon>
        <taxon>Panicoideae</taxon>
        <taxon>Panicodae</taxon>
        <taxon>Paniceae</taxon>
        <taxon>Panicinae</taxon>
        <taxon>Panicum</taxon>
        <taxon>Panicum sect. Hiantes</taxon>
    </lineage>
</organism>
<gene>
    <name evidence="1" type="ORF">PVAP13_2NG196209</name>
</gene>
<reference evidence="1" key="1">
    <citation type="submission" date="2020-05" db="EMBL/GenBank/DDBJ databases">
        <title>WGS assembly of Panicum virgatum.</title>
        <authorList>
            <person name="Lovell J.T."/>
            <person name="Jenkins J."/>
            <person name="Shu S."/>
            <person name="Juenger T.E."/>
            <person name="Schmutz J."/>
        </authorList>
    </citation>
    <scope>NUCLEOTIDE SEQUENCE</scope>
    <source>
        <strain evidence="1">AP13</strain>
    </source>
</reference>
<dbReference type="Proteomes" id="UP000823388">
    <property type="component" value="Chromosome 2N"/>
</dbReference>
<keyword evidence="2" id="KW-1185">Reference proteome</keyword>
<protein>
    <submittedName>
        <fullName evidence="1">Uncharacterized protein</fullName>
    </submittedName>
</protein>
<comment type="caution">
    <text evidence="1">The sequence shown here is derived from an EMBL/GenBank/DDBJ whole genome shotgun (WGS) entry which is preliminary data.</text>
</comment>
<dbReference type="PANTHER" id="PTHR47475">
    <property type="entry name" value="CHROMOSOME TRANSMISSION FIDELITY PROTEIN 8"/>
    <property type="match status" value="1"/>
</dbReference>
<dbReference type="AlphaFoldDB" id="A0A8T0VD31"/>
<proteinExistence type="predicted"/>
<evidence type="ECO:0000313" key="2">
    <source>
        <dbReference type="Proteomes" id="UP000823388"/>
    </source>
</evidence>
<accession>A0A8T0VD31</accession>
<dbReference type="PANTHER" id="PTHR47475:SF2">
    <property type="entry name" value="CHROMOSOME TRANSMISSION FIDELITY PROTEIN 8"/>
    <property type="match status" value="1"/>
</dbReference>
<name>A0A8T0VD31_PANVG</name>
<sequence>MHLLIVTLLDTHDMDMRRHKSSTSQQYASDVQARSKETDWERACHSKTQEAGGAGCCWGYHEVAGMKVKLKKPLLVLRKKVSDGAGDQEPPAAEVELEVIGIIRHKSSSRTGPKL</sequence>